<name>A0A644YJ81_9ZZZZ</name>
<evidence type="ECO:0000313" key="1">
    <source>
        <dbReference type="EMBL" id="MPM27951.1"/>
    </source>
</evidence>
<comment type="caution">
    <text evidence="1">The sequence shown here is derived from an EMBL/GenBank/DDBJ whole genome shotgun (WGS) entry which is preliminary data.</text>
</comment>
<gene>
    <name evidence="1" type="ORF">SDC9_74468</name>
</gene>
<accession>A0A644YJ81</accession>
<reference evidence="1" key="1">
    <citation type="submission" date="2019-08" db="EMBL/GenBank/DDBJ databases">
        <authorList>
            <person name="Kucharzyk K."/>
            <person name="Murdoch R.W."/>
            <person name="Higgins S."/>
            <person name="Loffler F."/>
        </authorList>
    </citation>
    <scope>NUCLEOTIDE SEQUENCE</scope>
</reference>
<protein>
    <submittedName>
        <fullName evidence="1">Uncharacterized protein</fullName>
    </submittedName>
</protein>
<organism evidence="1">
    <name type="scientific">bioreactor metagenome</name>
    <dbReference type="NCBI Taxonomy" id="1076179"/>
    <lineage>
        <taxon>unclassified sequences</taxon>
        <taxon>metagenomes</taxon>
        <taxon>ecological metagenomes</taxon>
    </lineage>
</organism>
<proteinExistence type="predicted"/>
<dbReference type="AlphaFoldDB" id="A0A644YJ81"/>
<sequence length="58" mass="7205">MALVIQWIKRADKKFTSIIEYLDKEWGKNVTKRFIKKDRIILLNFFDNRQHPSEKYYK</sequence>
<dbReference type="EMBL" id="VSSQ01005124">
    <property type="protein sequence ID" value="MPM27951.1"/>
    <property type="molecule type" value="Genomic_DNA"/>
</dbReference>